<dbReference type="InterPro" id="IPR042106">
    <property type="entry name" value="Nuo/plastoQ_OxRdtase_6_NuoJ"/>
</dbReference>
<evidence type="ECO:0000313" key="4">
    <source>
        <dbReference type="EMBL" id="MBB4797882.1"/>
    </source>
</evidence>
<evidence type="ECO:0000313" key="5">
    <source>
        <dbReference type="Proteomes" id="UP000539957"/>
    </source>
</evidence>
<feature type="transmembrane region" description="Helical" evidence="2">
    <location>
        <begin position="31"/>
        <end position="50"/>
    </location>
</feature>
<comment type="subcellular location">
    <subcellularLocation>
        <location evidence="2">Cell membrane</location>
        <topology evidence="2">Multi-pass membrane protein</topology>
    </subcellularLocation>
</comment>
<dbReference type="EMBL" id="JACHKY010000002">
    <property type="protein sequence ID" value="MBB4797882.1"/>
    <property type="molecule type" value="Genomic_DNA"/>
</dbReference>
<dbReference type="PANTHER" id="PTHR33269">
    <property type="entry name" value="NADH-UBIQUINONE OXIDOREDUCTASE CHAIN 6"/>
    <property type="match status" value="1"/>
</dbReference>
<dbReference type="Gene3D" id="1.20.120.1200">
    <property type="entry name" value="NADH-ubiquinone/plastoquinone oxidoreductase chain 6, subunit NuoJ"/>
    <property type="match status" value="1"/>
</dbReference>
<dbReference type="GO" id="GO:0005886">
    <property type="term" value="C:plasma membrane"/>
    <property type="evidence" value="ECO:0007669"/>
    <property type="project" value="UniProtKB-SubCell"/>
</dbReference>
<comment type="similarity">
    <text evidence="1 2">Belongs to the complex I subunit 6 family.</text>
</comment>
<comment type="catalytic activity">
    <reaction evidence="2">
        <text>a quinone + NADH + 5 H(+)(in) = a quinol + NAD(+) + 4 H(+)(out)</text>
        <dbReference type="Rhea" id="RHEA:57888"/>
        <dbReference type="ChEBI" id="CHEBI:15378"/>
        <dbReference type="ChEBI" id="CHEBI:24646"/>
        <dbReference type="ChEBI" id="CHEBI:57540"/>
        <dbReference type="ChEBI" id="CHEBI:57945"/>
        <dbReference type="ChEBI" id="CHEBI:132124"/>
    </reaction>
</comment>
<dbReference type="Pfam" id="PF00499">
    <property type="entry name" value="Oxidored_q3"/>
    <property type="match status" value="1"/>
</dbReference>
<dbReference type="PANTHER" id="PTHR33269:SF17">
    <property type="entry name" value="NADH-UBIQUINONE OXIDOREDUCTASE CHAIN 6"/>
    <property type="match status" value="1"/>
</dbReference>
<proteinExistence type="inferred from homology"/>
<dbReference type="Proteomes" id="UP000539957">
    <property type="component" value="Unassembled WGS sequence"/>
</dbReference>
<accession>A0A7W7N449</accession>
<dbReference type="RefSeq" id="WP_184268790.1">
    <property type="nucleotide sequence ID" value="NZ_JACHKY010000002.1"/>
</dbReference>
<keyword evidence="2" id="KW-0812">Transmembrane</keyword>
<feature type="transmembrane region" description="Helical" evidence="2">
    <location>
        <begin position="6"/>
        <end position="24"/>
    </location>
</feature>
<evidence type="ECO:0000256" key="2">
    <source>
        <dbReference type="RuleBase" id="RU004429"/>
    </source>
</evidence>
<feature type="transmembrane region" description="Helical" evidence="2">
    <location>
        <begin position="147"/>
        <end position="168"/>
    </location>
</feature>
<keyword evidence="2" id="KW-1133">Transmembrane helix</keyword>
<gene>
    <name evidence="4" type="ORF">HNP32_001606</name>
</gene>
<dbReference type="GO" id="GO:0008137">
    <property type="term" value="F:NADH dehydrogenase (ubiquinone) activity"/>
    <property type="evidence" value="ECO:0007669"/>
    <property type="project" value="UniProtKB-UniRule"/>
</dbReference>
<organism evidence="4 5">
    <name type="scientific">Brevundimonas bullata</name>
    <dbReference type="NCBI Taxonomy" id="13160"/>
    <lineage>
        <taxon>Bacteria</taxon>
        <taxon>Pseudomonadati</taxon>
        <taxon>Pseudomonadota</taxon>
        <taxon>Alphaproteobacteria</taxon>
        <taxon>Caulobacterales</taxon>
        <taxon>Caulobacteraceae</taxon>
        <taxon>Brevundimonas</taxon>
    </lineage>
</organism>
<dbReference type="AlphaFoldDB" id="A0A7W7N449"/>
<dbReference type="NCBIfam" id="NF005164">
    <property type="entry name" value="PRK06638.1-4"/>
    <property type="match status" value="1"/>
</dbReference>
<keyword evidence="5" id="KW-1185">Reference proteome</keyword>
<keyword evidence="2" id="KW-0472">Membrane</keyword>
<comment type="function">
    <text evidence="2">NDH-1 shuttles electrons from NADH, via FMN and iron-sulfur (Fe-S) centers, to quinones in the respiratory chain. Couples the redox reaction to proton translocation (for every two electrons transferred, four hydrogen ions are translocated across the cytoplasmic membrane), and thus conserves the redox energy in a proton gradient.</text>
</comment>
<keyword evidence="2" id="KW-0874">Quinone</keyword>
<evidence type="ECO:0000256" key="3">
    <source>
        <dbReference type="SAM" id="MobiDB-lite"/>
    </source>
</evidence>
<protein>
    <recommendedName>
        <fullName evidence="2">NADH-quinone oxidoreductase subunit J</fullName>
        <ecNumber evidence="2">7.1.1.-</ecNumber>
    </recommendedName>
</protein>
<feature type="transmembrane region" description="Helical" evidence="2">
    <location>
        <begin position="56"/>
        <end position="78"/>
    </location>
</feature>
<feature type="transmembrane region" description="Helical" evidence="2">
    <location>
        <begin position="90"/>
        <end position="113"/>
    </location>
</feature>
<dbReference type="InterPro" id="IPR001457">
    <property type="entry name" value="NADH_UbQ/plastoQ_OxRdtase_su6"/>
</dbReference>
<sequence length="208" mass="22202">MLQGIAFYLLATVAVVSGLLVVTARNPVHSVLWLILSFFSAAGLFVLLGAEFLAMLLVVVYVGAVAVLFLFVVMMLDVDFVRLREGYARYLPLAAIVAGVLLAEMIMVSITVVQGGAAKAALAPAVAGPDATNIEAIGRVLYTDYVYFFQAAGIVLLIAMIGAIVLTLRHKPNIRRQDPSSQVNRDRTKSVEVKAAPTGQGVTPEELL</sequence>
<reference evidence="4 5" key="1">
    <citation type="submission" date="2020-08" db="EMBL/GenBank/DDBJ databases">
        <title>Functional genomics of gut bacteria from endangered species of beetles.</title>
        <authorList>
            <person name="Carlos-Shanley C."/>
        </authorList>
    </citation>
    <scope>NUCLEOTIDE SEQUENCE [LARGE SCALE GENOMIC DNA]</scope>
    <source>
        <strain evidence="4 5">S00123</strain>
    </source>
</reference>
<comment type="caution">
    <text evidence="4">The sequence shown here is derived from an EMBL/GenBank/DDBJ whole genome shotgun (WGS) entry which is preliminary data.</text>
</comment>
<name>A0A7W7N449_9CAUL</name>
<evidence type="ECO:0000256" key="1">
    <source>
        <dbReference type="ARBA" id="ARBA00005698"/>
    </source>
</evidence>
<keyword evidence="2" id="KW-0520">NAD</keyword>
<keyword evidence="2" id="KW-1003">Cell membrane</keyword>
<dbReference type="GO" id="GO:0048038">
    <property type="term" value="F:quinone binding"/>
    <property type="evidence" value="ECO:0007669"/>
    <property type="project" value="UniProtKB-UniRule"/>
</dbReference>
<feature type="region of interest" description="Disordered" evidence="3">
    <location>
        <begin position="176"/>
        <end position="208"/>
    </location>
</feature>
<dbReference type="EC" id="7.1.1.-" evidence="2"/>